<gene>
    <name evidence="1" type="ORF">O181_111770</name>
</gene>
<accession>A0A9Q3JZ40</accession>
<dbReference type="AlphaFoldDB" id="A0A9Q3JZ40"/>
<evidence type="ECO:0000313" key="2">
    <source>
        <dbReference type="Proteomes" id="UP000765509"/>
    </source>
</evidence>
<comment type="caution">
    <text evidence="1">The sequence shown here is derived from an EMBL/GenBank/DDBJ whole genome shotgun (WGS) entry which is preliminary data.</text>
</comment>
<evidence type="ECO:0000313" key="1">
    <source>
        <dbReference type="EMBL" id="MBW0572055.1"/>
    </source>
</evidence>
<reference evidence="1" key="1">
    <citation type="submission" date="2021-03" db="EMBL/GenBank/DDBJ databases">
        <title>Draft genome sequence of rust myrtle Austropuccinia psidii MF-1, a brazilian biotype.</title>
        <authorList>
            <person name="Quecine M.C."/>
            <person name="Pachon D.M.R."/>
            <person name="Bonatelli M.L."/>
            <person name="Correr F.H."/>
            <person name="Franceschini L.M."/>
            <person name="Leite T.F."/>
            <person name="Margarido G.R.A."/>
            <person name="Almeida C.A."/>
            <person name="Ferrarezi J.A."/>
            <person name="Labate C.A."/>
        </authorList>
    </citation>
    <scope>NUCLEOTIDE SEQUENCE</scope>
    <source>
        <strain evidence="1">MF-1</strain>
    </source>
</reference>
<organism evidence="1 2">
    <name type="scientific">Austropuccinia psidii MF-1</name>
    <dbReference type="NCBI Taxonomy" id="1389203"/>
    <lineage>
        <taxon>Eukaryota</taxon>
        <taxon>Fungi</taxon>
        <taxon>Dikarya</taxon>
        <taxon>Basidiomycota</taxon>
        <taxon>Pucciniomycotina</taxon>
        <taxon>Pucciniomycetes</taxon>
        <taxon>Pucciniales</taxon>
        <taxon>Sphaerophragmiaceae</taxon>
        <taxon>Austropuccinia</taxon>
    </lineage>
</organism>
<keyword evidence="2" id="KW-1185">Reference proteome</keyword>
<dbReference type="Proteomes" id="UP000765509">
    <property type="component" value="Unassembled WGS sequence"/>
</dbReference>
<dbReference type="EMBL" id="AVOT02089371">
    <property type="protein sequence ID" value="MBW0572055.1"/>
    <property type="molecule type" value="Genomic_DNA"/>
</dbReference>
<name>A0A9Q3JZ40_9BASI</name>
<proteinExistence type="predicted"/>
<protein>
    <submittedName>
        <fullName evidence="1">Uncharacterized protein</fullName>
    </submittedName>
</protein>
<sequence length="91" mass="10636">MELTLINTEDTLRKKLLNSKTQVSNAHNIELIHKELDQSSHHGNNYEKEFQLEDLIHQEYLLSPSELENYNFGSPSQIIKSLNLEDSEYFS</sequence>